<evidence type="ECO:0000313" key="2">
    <source>
        <dbReference type="EMBL" id="PIO62240.1"/>
    </source>
</evidence>
<name>A0A2G9TYC0_TELCI</name>
<feature type="region of interest" description="Disordered" evidence="1">
    <location>
        <begin position="1"/>
        <end position="26"/>
    </location>
</feature>
<protein>
    <submittedName>
        <fullName evidence="2">Uncharacterized protein</fullName>
    </submittedName>
</protein>
<dbReference type="Proteomes" id="UP000230423">
    <property type="component" value="Unassembled WGS sequence"/>
</dbReference>
<reference evidence="2 3" key="1">
    <citation type="submission" date="2015-09" db="EMBL/GenBank/DDBJ databases">
        <title>Draft genome of the parasitic nematode Teladorsagia circumcincta isolate WARC Sus (inbred).</title>
        <authorList>
            <person name="Mitreva M."/>
        </authorList>
    </citation>
    <scope>NUCLEOTIDE SEQUENCE [LARGE SCALE GENOMIC DNA]</scope>
    <source>
        <strain evidence="2 3">S</strain>
    </source>
</reference>
<evidence type="ECO:0000256" key="1">
    <source>
        <dbReference type="SAM" id="MobiDB-lite"/>
    </source>
</evidence>
<accession>A0A2G9TYC0</accession>
<sequence>MSSSTPSVTRWQLPSRQLNRKLASKK</sequence>
<evidence type="ECO:0000313" key="3">
    <source>
        <dbReference type="Proteomes" id="UP000230423"/>
    </source>
</evidence>
<proteinExistence type="predicted"/>
<dbReference type="AlphaFoldDB" id="A0A2G9TYC0"/>
<dbReference type="EMBL" id="KZ352361">
    <property type="protein sequence ID" value="PIO62240.1"/>
    <property type="molecule type" value="Genomic_DNA"/>
</dbReference>
<feature type="compositionally biased region" description="Polar residues" evidence="1">
    <location>
        <begin position="1"/>
        <end position="17"/>
    </location>
</feature>
<keyword evidence="3" id="KW-1185">Reference proteome</keyword>
<gene>
    <name evidence="2" type="ORF">TELCIR_16215</name>
</gene>
<organism evidence="2 3">
    <name type="scientific">Teladorsagia circumcincta</name>
    <name type="common">Brown stomach worm</name>
    <name type="synonym">Ostertagia circumcincta</name>
    <dbReference type="NCBI Taxonomy" id="45464"/>
    <lineage>
        <taxon>Eukaryota</taxon>
        <taxon>Metazoa</taxon>
        <taxon>Ecdysozoa</taxon>
        <taxon>Nematoda</taxon>
        <taxon>Chromadorea</taxon>
        <taxon>Rhabditida</taxon>
        <taxon>Rhabditina</taxon>
        <taxon>Rhabditomorpha</taxon>
        <taxon>Strongyloidea</taxon>
        <taxon>Trichostrongylidae</taxon>
        <taxon>Teladorsagia</taxon>
    </lineage>
</organism>